<dbReference type="STRING" id="266749.SAMN05421876_102295"/>
<evidence type="ECO:0000256" key="1">
    <source>
        <dbReference type="SAM" id="Phobius"/>
    </source>
</evidence>
<dbReference type="RefSeq" id="WP_039349698.1">
    <property type="nucleotide sequence ID" value="NZ_FOLA01000002.1"/>
</dbReference>
<evidence type="ECO:0000313" key="3">
    <source>
        <dbReference type="Proteomes" id="UP000031473"/>
    </source>
</evidence>
<dbReference type="OrthoDB" id="329514at2"/>
<accession>A0A0C1FDQ5</accession>
<keyword evidence="1" id="KW-1133">Transmembrane helix</keyword>
<organism evidence="2 3">
    <name type="scientific">Kaistella jeonii</name>
    <dbReference type="NCBI Taxonomy" id="266749"/>
    <lineage>
        <taxon>Bacteria</taxon>
        <taxon>Pseudomonadati</taxon>
        <taxon>Bacteroidota</taxon>
        <taxon>Flavobacteriia</taxon>
        <taxon>Flavobacteriales</taxon>
        <taxon>Weeksellaceae</taxon>
        <taxon>Chryseobacterium group</taxon>
        <taxon>Kaistella</taxon>
    </lineage>
</organism>
<proteinExistence type="predicted"/>
<evidence type="ECO:0008006" key="4">
    <source>
        <dbReference type="Google" id="ProtNLM"/>
    </source>
</evidence>
<reference evidence="2 3" key="1">
    <citation type="submission" date="2014-10" db="EMBL/GenBank/DDBJ databases">
        <title>Kaistella jeonii genome.</title>
        <authorList>
            <person name="Clayton J.T."/>
            <person name="Newman J.D."/>
        </authorList>
    </citation>
    <scope>NUCLEOTIDE SEQUENCE [LARGE SCALE GENOMIC DNA]</scope>
    <source>
        <strain evidence="2 3">DSM 17048</strain>
    </source>
</reference>
<comment type="caution">
    <text evidence="2">The sequence shown here is derived from an EMBL/GenBank/DDBJ whole genome shotgun (WGS) entry which is preliminary data.</text>
</comment>
<feature type="transmembrane region" description="Helical" evidence="1">
    <location>
        <begin position="90"/>
        <end position="109"/>
    </location>
</feature>
<sequence>MDFYNIFLQAHKGFGYLVLLLVAVFLISLLVCMFGYSGKISKLLKKSTLITMIMFHIQALVGIALLFIFSPGFKQALDGGTLMSDSATRHTFVEHPFSMVVGAVLMTIINKKLKTNDKLNFGIVIMGVVAVILFAYAFPWMRVFGS</sequence>
<evidence type="ECO:0000313" key="2">
    <source>
        <dbReference type="EMBL" id="KIA89963.1"/>
    </source>
</evidence>
<dbReference type="Proteomes" id="UP000031473">
    <property type="component" value="Unassembled WGS sequence"/>
</dbReference>
<keyword evidence="3" id="KW-1185">Reference proteome</keyword>
<feature type="transmembrane region" description="Helical" evidence="1">
    <location>
        <begin position="121"/>
        <end position="141"/>
    </location>
</feature>
<dbReference type="AlphaFoldDB" id="A0A0C1FDQ5"/>
<feature type="transmembrane region" description="Helical" evidence="1">
    <location>
        <begin position="48"/>
        <end position="70"/>
    </location>
</feature>
<keyword evidence="1" id="KW-0812">Transmembrane</keyword>
<name>A0A0C1FDQ5_9FLAO</name>
<gene>
    <name evidence="2" type="ORF">OA86_05000</name>
</gene>
<protein>
    <recommendedName>
        <fullName evidence="4">50S ribosomal protein L27</fullName>
    </recommendedName>
</protein>
<feature type="transmembrane region" description="Helical" evidence="1">
    <location>
        <begin position="14"/>
        <end position="36"/>
    </location>
</feature>
<keyword evidence="1" id="KW-0472">Membrane</keyword>
<dbReference type="EMBL" id="JSYL01000002">
    <property type="protein sequence ID" value="KIA89963.1"/>
    <property type="molecule type" value="Genomic_DNA"/>
</dbReference>